<accession>A0A9J5YD44</accession>
<dbReference type="PANTHER" id="PTHR46932:SF12">
    <property type="entry name" value="HEAVY METAL-ASSOCIATED ISOPRENYLATED PLANT PROTEIN 47"/>
    <property type="match status" value="1"/>
</dbReference>
<name>A0A9J5YD44_SOLCO</name>
<dbReference type="Gene3D" id="3.30.70.100">
    <property type="match status" value="2"/>
</dbReference>
<feature type="compositionally biased region" description="Basic and acidic residues" evidence="1">
    <location>
        <begin position="174"/>
        <end position="193"/>
    </location>
</feature>
<dbReference type="PANTHER" id="PTHR46932">
    <property type="entry name" value="HEAVY METAL-ASSOCIATED ISOPRENYLATED PLANT PROTEIN 47"/>
    <property type="match status" value="1"/>
</dbReference>
<dbReference type="Proteomes" id="UP000824120">
    <property type="component" value="Chromosome 7"/>
</dbReference>
<dbReference type="AlphaFoldDB" id="A0A9J5YD44"/>
<reference evidence="2 3" key="1">
    <citation type="submission" date="2020-09" db="EMBL/GenBank/DDBJ databases">
        <title>De no assembly of potato wild relative species, Solanum commersonii.</title>
        <authorList>
            <person name="Cho K."/>
        </authorList>
    </citation>
    <scope>NUCLEOTIDE SEQUENCE [LARGE SCALE GENOMIC DNA]</scope>
    <source>
        <strain evidence="2">LZ3.2</strain>
        <tissue evidence="2">Leaf</tissue>
    </source>
</reference>
<evidence type="ECO:0000313" key="2">
    <source>
        <dbReference type="EMBL" id="KAG5598029.1"/>
    </source>
</evidence>
<evidence type="ECO:0000256" key="1">
    <source>
        <dbReference type="SAM" id="MobiDB-lite"/>
    </source>
</evidence>
<dbReference type="EMBL" id="JACXVP010000007">
    <property type="protein sequence ID" value="KAG5598029.1"/>
    <property type="molecule type" value="Genomic_DNA"/>
</dbReference>
<protein>
    <submittedName>
        <fullName evidence="2">Uncharacterized protein</fullName>
    </submittedName>
</protein>
<keyword evidence="3" id="KW-1185">Reference proteome</keyword>
<feature type="region of interest" description="Disordered" evidence="1">
    <location>
        <begin position="174"/>
        <end position="194"/>
    </location>
</feature>
<dbReference type="InterPro" id="IPR042885">
    <property type="entry name" value="HIPP47/16"/>
</dbReference>
<evidence type="ECO:0000313" key="3">
    <source>
        <dbReference type="Proteomes" id="UP000824120"/>
    </source>
</evidence>
<organism evidence="2 3">
    <name type="scientific">Solanum commersonii</name>
    <name type="common">Commerson's wild potato</name>
    <name type="synonym">Commerson's nightshade</name>
    <dbReference type="NCBI Taxonomy" id="4109"/>
    <lineage>
        <taxon>Eukaryota</taxon>
        <taxon>Viridiplantae</taxon>
        <taxon>Streptophyta</taxon>
        <taxon>Embryophyta</taxon>
        <taxon>Tracheophyta</taxon>
        <taxon>Spermatophyta</taxon>
        <taxon>Magnoliopsida</taxon>
        <taxon>eudicotyledons</taxon>
        <taxon>Gunneridae</taxon>
        <taxon>Pentapetalae</taxon>
        <taxon>asterids</taxon>
        <taxon>lamiids</taxon>
        <taxon>Solanales</taxon>
        <taxon>Solanaceae</taxon>
        <taxon>Solanoideae</taxon>
        <taxon>Solaneae</taxon>
        <taxon>Solanum</taxon>
    </lineage>
</organism>
<gene>
    <name evidence="2" type="ORF">H5410_039261</name>
</gene>
<dbReference type="OrthoDB" id="692882at2759"/>
<sequence length="226" mass="25390">MKEKIVIDITLSTDNRLSKAMQIAVKCAGVLSVNSDKEKGHLVVIGIGVDFFKLMKCIKKKFNCARIVSVEEVKPEKKPDPKPQPVCYPNPCVQYYPVCQPKKIVIDLPVNTDQCRSKAMQIAVTSPGVISVNIDKEKGHLVVIGIGVDFFRLMHCIRRKFKCSRIVSIEEVKEEKPDEKKPDEKKPDPDPKPDCTCPSICTPCVQYYPICQPVYDTCDNSNCSIM</sequence>
<comment type="caution">
    <text evidence="2">The sequence shown here is derived from an EMBL/GenBank/DDBJ whole genome shotgun (WGS) entry which is preliminary data.</text>
</comment>
<proteinExistence type="predicted"/>